<reference evidence="1" key="1">
    <citation type="submission" date="2014-12" db="EMBL/GenBank/DDBJ databases">
        <title>Insight into the proteome of Arion vulgaris.</title>
        <authorList>
            <person name="Aradska J."/>
            <person name="Bulat T."/>
            <person name="Smidak R."/>
            <person name="Sarate P."/>
            <person name="Gangsoo J."/>
            <person name="Sialana F."/>
            <person name="Bilban M."/>
            <person name="Lubec G."/>
        </authorList>
    </citation>
    <scope>NUCLEOTIDE SEQUENCE</scope>
    <source>
        <tissue evidence="1">Skin</tissue>
    </source>
</reference>
<accession>A0A0B6Y5H0</accession>
<organism evidence="1">
    <name type="scientific">Arion vulgaris</name>
    <dbReference type="NCBI Taxonomy" id="1028688"/>
    <lineage>
        <taxon>Eukaryota</taxon>
        <taxon>Metazoa</taxon>
        <taxon>Spiralia</taxon>
        <taxon>Lophotrochozoa</taxon>
        <taxon>Mollusca</taxon>
        <taxon>Gastropoda</taxon>
        <taxon>Heterobranchia</taxon>
        <taxon>Euthyneura</taxon>
        <taxon>Panpulmonata</taxon>
        <taxon>Eupulmonata</taxon>
        <taxon>Stylommatophora</taxon>
        <taxon>Helicina</taxon>
        <taxon>Arionoidea</taxon>
        <taxon>Arionidae</taxon>
        <taxon>Arion</taxon>
    </lineage>
</organism>
<feature type="non-terminal residue" evidence="1">
    <location>
        <position position="1"/>
    </location>
</feature>
<protein>
    <submittedName>
        <fullName evidence="1">Uncharacterized protein</fullName>
    </submittedName>
</protein>
<sequence>VKRYLENSVKDFVILSLGAVETRQVFDLQSLLDNGIPSMKTSNILMLVSCGAKVVRVKKAAFFDQVSQQAMD</sequence>
<proteinExistence type="predicted"/>
<gene>
    <name evidence="1" type="primary">ORF12428</name>
</gene>
<feature type="non-terminal residue" evidence="1">
    <location>
        <position position="72"/>
    </location>
</feature>
<dbReference type="EMBL" id="HACG01004216">
    <property type="protein sequence ID" value="CEK51081.1"/>
    <property type="molecule type" value="Transcribed_RNA"/>
</dbReference>
<evidence type="ECO:0000313" key="1">
    <source>
        <dbReference type="EMBL" id="CEK51081.1"/>
    </source>
</evidence>
<dbReference type="AlphaFoldDB" id="A0A0B6Y5H0"/>
<name>A0A0B6Y5H0_9EUPU</name>